<dbReference type="PROSITE" id="PS01199">
    <property type="entry name" value="RIBOSOMAL_L1"/>
    <property type="match status" value="1"/>
</dbReference>
<dbReference type="GO" id="GO:0006412">
    <property type="term" value="P:translation"/>
    <property type="evidence" value="ECO:0007669"/>
    <property type="project" value="InterPro"/>
</dbReference>
<dbReference type="CDD" id="cd00403">
    <property type="entry name" value="Ribosomal_L1"/>
    <property type="match status" value="1"/>
</dbReference>
<dbReference type="InterPro" id="IPR016095">
    <property type="entry name" value="Ribosomal_uL1_3-a/b-sand"/>
</dbReference>
<name>A0A7S1PFG0_9EUKA</name>
<evidence type="ECO:0000256" key="3">
    <source>
        <dbReference type="ARBA" id="ARBA00023274"/>
    </source>
</evidence>
<dbReference type="GO" id="GO:0003735">
    <property type="term" value="F:structural constituent of ribosome"/>
    <property type="evidence" value="ECO:0007669"/>
    <property type="project" value="InterPro"/>
</dbReference>
<evidence type="ECO:0000313" key="5">
    <source>
        <dbReference type="EMBL" id="CAD9078092.1"/>
    </source>
</evidence>
<evidence type="ECO:0000256" key="1">
    <source>
        <dbReference type="ARBA" id="ARBA00010531"/>
    </source>
</evidence>
<dbReference type="Pfam" id="PF00687">
    <property type="entry name" value="Ribosomal_L1"/>
    <property type="match status" value="1"/>
</dbReference>
<evidence type="ECO:0000256" key="2">
    <source>
        <dbReference type="ARBA" id="ARBA00022980"/>
    </source>
</evidence>
<dbReference type="FunFam" id="3.40.50.790:FF:000002">
    <property type="entry name" value="Ribosomal protein"/>
    <property type="match status" value="1"/>
</dbReference>
<reference evidence="5" key="1">
    <citation type="submission" date="2021-01" db="EMBL/GenBank/DDBJ databases">
        <authorList>
            <person name="Corre E."/>
            <person name="Pelletier E."/>
            <person name="Niang G."/>
            <person name="Scheremetjew M."/>
            <person name="Finn R."/>
            <person name="Kale V."/>
            <person name="Holt S."/>
            <person name="Cochrane G."/>
            <person name="Meng A."/>
            <person name="Brown T."/>
            <person name="Cohen L."/>
        </authorList>
    </citation>
    <scope>NUCLEOTIDE SEQUENCE</scope>
    <source>
        <strain evidence="5">WS</strain>
    </source>
</reference>
<dbReference type="GO" id="GO:0003723">
    <property type="term" value="F:RNA binding"/>
    <property type="evidence" value="ECO:0007669"/>
    <property type="project" value="InterPro"/>
</dbReference>
<dbReference type="Gene3D" id="3.30.190.20">
    <property type="match status" value="1"/>
</dbReference>
<evidence type="ECO:0000256" key="4">
    <source>
        <dbReference type="RuleBase" id="RU000659"/>
    </source>
</evidence>
<protein>
    <recommendedName>
        <fullName evidence="4">Ribosomal protein</fullName>
    </recommendedName>
</protein>
<dbReference type="InterPro" id="IPR002143">
    <property type="entry name" value="Ribosomal_uL1"/>
</dbReference>
<gene>
    <name evidence="5" type="ORF">PCOS0759_LOCUS1324</name>
</gene>
<dbReference type="PANTHER" id="PTHR23105">
    <property type="entry name" value="RIBOSOMAL PROTEIN L7AE FAMILY MEMBER"/>
    <property type="match status" value="1"/>
</dbReference>
<sequence length="215" mass="23642">MSKVNGDDLQNAVADMLATKDSRKFVQTVDLFIRLKNYQLSKAKRFSGAVRLPYPVKPNIRVCVLGDARDCDRAEKAGFDFKSEDDLKSLNKNKKLVKKLANQYDAFLASSTIIKKIPGLLGPGLSRAGKFPTVLAPSDDIQEKTNEIHCTIKFQLKKEVVLATAVGHVGLGQDQLVANITLAVNFLVSLLVKGWQNVGWVSVKSTMGKPHSVYP</sequence>
<proteinExistence type="inferred from homology"/>
<dbReference type="InterPro" id="IPR050257">
    <property type="entry name" value="eL8/uL1-like"/>
</dbReference>
<dbReference type="AlphaFoldDB" id="A0A7S1PFG0"/>
<keyword evidence="2 4" id="KW-0689">Ribosomal protein</keyword>
<dbReference type="EMBL" id="HBGD01001598">
    <property type="protein sequence ID" value="CAD9078092.1"/>
    <property type="molecule type" value="Transcribed_RNA"/>
</dbReference>
<dbReference type="InterPro" id="IPR023673">
    <property type="entry name" value="Ribosomal_uL1_CS"/>
</dbReference>
<dbReference type="Gene3D" id="3.40.50.790">
    <property type="match status" value="1"/>
</dbReference>
<dbReference type="PIRSF" id="PIRSF002155">
    <property type="entry name" value="Ribosomal_L1"/>
    <property type="match status" value="1"/>
</dbReference>
<dbReference type="SUPFAM" id="SSF56808">
    <property type="entry name" value="Ribosomal protein L1"/>
    <property type="match status" value="1"/>
</dbReference>
<dbReference type="InterPro" id="IPR028364">
    <property type="entry name" value="Ribosomal_uL1/biogenesis"/>
</dbReference>
<accession>A0A7S1PFG0</accession>
<keyword evidence="3 4" id="KW-0687">Ribonucleoprotein</keyword>
<dbReference type="GO" id="GO:0015934">
    <property type="term" value="C:large ribosomal subunit"/>
    <property type="evidence" value="ECO:0007669"/>
    <property type="project" value="InterPro"/>
</dbReference>
<organism evidence="5">
    <name type="scientific">Percolomonas cosmopolitus</name>
    <dbReference type="NCBI Taxonomy" id="63605"/>
    <lineage>
        <taxon>Eukaryota</taxon>
        <taxon>Discoba</taxon>
        <taxon>Heterolobosea</taxon>
        <taxon>Tetramitia</taxon>
        <taxon>Eutetramitia</taxon>
        <taxon>Percolomonadidae</taxon>
        <taxon>Percolomonas</taxon>
    </lineage>
</organism>
<comment type="similarity">
    <text evidence="1 4">Belongs to the universal ribosomal protein uL1 family.</text>
</comment>
<dbReference type="InterPro" id="IPR023674">
    <property type="entry name" value="Ribosomal_uL1-like"/>
</dbReference>